<dbReference type="PANTHER" id="PTHR45856:SF24">
    <property type="entry name" value="FUNGAL LIPASE-LIKE DOMAIN-CONTAINING PROTEIN"/>
    <property type="match status" value="1"/>
</dbReference>
<dbReference type="PANTHER" id="PTHR45856">
    <property type="entry name" value="ALPHA/BETA-HYDROLASES SUPERFAMILY PROTEIN"/>
    <property type="match status" value="1"/>
</dbReference>
<dbReference type="InParanoid" id="E4XXA7"/>
<accession>E4XXA7</accession>
<sequence>MEMEGQLSFYARAALMGYKHDCEVQDFYNSYLAKEETILSKYFEKTKTLPKNILCGKSRFMVQELPNEILIIFPGTRQELAGFYVDAHADFDIPLKETTFLGETFKTHRGFLRRYLNYRRRLLEIVSEYGNDKRFVVVGHSLGGAVATFASLELKNKGYNVFCITLAGPKIGDASFSSLAQRINPPTVRINRINDPMPKLSPMGPFRVEAYGEEIIIDEPNAVWTGYAIWVAACTFIVESGLLIFLMTIFGMGVSLTLTHSMKGYINIIDQLEKQNTKLSKETAKNYPDRNFKCFIQWLPMSIITVIGYVWYYTSHSIRRTRKYLRKTLPRQLAEKILEDSGAKQKFSLNHEKSRE</sequence>
<evidence type="ECO:0000256" key="1">
    <source>
        <dbReference type="SAM" id="Phobius"/>
    </source>
</evidence>
<dbReference type="InterPro" id="IPR029058">
    <property type="entry name" value="AB_hydrolase_fold"/>
</dbReference>
<dbReference type="GO" id="GO:0006629">
    <property type="term" value="P:lipid metabolic process"/>
    <property type="evidence" value="ECO:0007669"/>
    <property type="project" value="InterPro"/>
</dbReference>
<evidence type="ECO:0000313" key="3">
    <source>
        <dbReference type="EMBL" id="CBY14301.1"/>
    </source>
</evidence>
<evidence type="ECO:0000313" key="4">
    <source>
        <dbReference type="Proteomes" id="UP000001307"/>
    </source>
</evidence>
<dbReference type="Gene3D" id="3.40.50.1820">
    <property type="entry name" value="alpha/beta hydrolase"/>
    <property type="match status" value="1"/>
</dbReference>
<keyword evidence="1" id="KW-1133">Transmembrane helix</keyword>
<evidence type="ECO:0000259" key="2">
    <source>
        <dbReference type="Pfam" id="PF01764"/>
    </source>
</evidence>
<name>E4XXA7_OIKDI</name>
<dbReference type="Pfam" id="PF01764">
    <property type="entry name" value="Lipase_3"/>
    <property type="match status" value="1"/>
</dbReference>
<dbReference type="EMBL" id="FN653272">
    <property type="protein sequence ID" value="CBY14301.1"/>
    <property type="molecule type" value="Genomic_DNA"/>
</dbReference>
<feature type="domain" description="Fungal lipase-type" evidence="2">
    <location>
        <begin position="87"/>
        <end position="202"/>
    </location>
</feature>
<gene>
    <name evidence="3" type="ORF">GSOID_T00007288001</name>
</gene>
<feature type="transmembrane region" description="Helical" evidence="1">
    <location>
        <begin position="295"/>
        <end position="314"/>
    </location>
</feature>
<keyword evidence="1" id="KW-0472">Membrane</keyword>
<dbReference type="CDD" id="cd00519">
    <property type="entry name" value="Lipase_3"/>
    <property type="match status" value="1"/>
</dbReference>
<dbReference type="InterPro" id="IPR002921">
    <property type="entry name" value="Fungal_lipase-type"/>
</dbReference>
<keyword evidence="1" id="KW-0812">Transmembrane</keyword>
<organism evidence="3">
    <name type="scientific">Oikopleura dioica</name>
    <name type="common">Tunicate</name>
    <dbReference type="NCBI Taxonomy" id="34765"/>
    <lineage>
        <taxon>Eukaryota</taxon>
        <taxon>Metazoa</taxon>
        <taxon>Chordata</taxon>
        <taxon>Tunicata</taxon>
        <taxon>Appendicularia</taxon>
        <taxon>Copelata</taxon>
        <taxon>Oikopleuridae</taxon>
        <taxon>Oikopleura</taxon>
    </lineage>
</organism>
<dbReference type="InterPro" id="IPR051218">
    <property type="entry name" value="Sec_MonoDiacylglyc_Lipase"/>
</dbReference>
<protein>
    <recommendedName>
        <fullName evidence="2">Fungal lipase-type domain-containing protein</fullName>
    </recommendedName>
</protein>
<dbReference type="SUPFAM" id="SSF53474">
    <property type="entry name" value="alpha/beta-Hydrolases"/>
    <property type="match status" value="1"/>
</dbReference>
<proteinExistence type="predicted"/>
<keyword evidence="4" id="KW-1185">Reference proteome</keyword>
<dbReference type="Proteomes" id="UP000001307">
    <property type="component" value="Unassembled WGS sequence"/>
</dbReference>
<reference evidence="3" key="1">
    <citation type="journal article" date="2010" name="Science">
        <title>Plasticity of animal genome architecture unmasked by rapid evolution of a pelagic tunicate.</title>
        <authorList>
            <person name="Denoeud F."/>
            <person name="Henriet S."/>
            <person name="Mungpakdee S."/>
            <person name="Aury J.M."/>
            <person name="Da Silva C."/>
            <person name="Brinkmann H."/>
            <person name="Mikhaleva J."/>
            <person name="Olsen L.C."/>
            <person name="Jubin C."/>
            <person name="Canestro C."/>
            <person name="Bouquet J.M."/>
            <person name="Danks G."/>
            <person name="Poulain J."/>
            <person name="Campsteijn C."/>
            <person name="Adamski M."/>
            <person name="Cross I."/>
            <person name="Yadetie F."/>
            <person name="Muffato M."/>
            <person name="Louis A."/>
            <person name="Butcher S."/>
            <person name="Tsagkogeorga G."/>
            <person name="Konrad A."/>
            <person name="Singh S."/>
            <person name="Jensen M.F."/>
            <person name="Cong E.H."/>
            <person name="Eikeseth-Otteraa H."/>
            <person name="Noel B."/>
            <person name="Anthouard V."/>
            <person name="Porcel B.M."/>
            <person name="Kachouri-Lafond R."/>
            <person name="Nishino A."/>
            <person name="Ugolini M."/>
            <person name="Chourrout P."/>
            <person name="Nishida H."/>
            <person name="Aasland R."/>
            <person name="Huzurbazar S."/>
            <person name="Westhof E."/>
            <person name="Delsuc F."/>
            <person name="Lehrach H."/>
            <person name="Reinhardt R."/>
            <person name="Weissenbach J."/>
            <person name="Roy S.W."/>
            <person name="Artiguenave F."/>
            <person name="Postlethwait J.H."/>
            <person name="Manak J.R."/>
            <person name="Thompson E.M."/>
            <person name="Jaillon O."/>
            <person name="Du Pasquier L."/>
            <person name="Boudinot P."/>
            <person name="Liberles D.A."/>
            <person name="Volff J.N."/>
            <person name="Philippe H."/>
            <person name="Lenhard B."/>
            <person name="Roest Crollius H."/>
            <person name="Wincker P."/>
            <person name="Chourrout D."/>
        </authorList>
    </citation>
    <scope>NUCLEOTIDE SEQUENCE [LARGE SCALE GENOMIC DNA]</scope>
</reference>
<dbReference type="AlphaFoldDB" id="E4XXA7"/>
<feature type="transmembrane region" description="Helical" evidence="1">
    <location>
        <begin position="227"/>
        <end position="252"/>
    </location>
</feature>
<dbReference type="OrthoDB" id="5866690at2759"/>